<sequence length="214" mass="24597">MRTVKEHDERKTEILDTAKTLFLSKGYDKTTINDILKTIGIAKGTLYHYFKSKEEVMEAVVMRVIEQDMLTAKEIAGNSELTALDKIIQFLLAQQPTENEEKNELIEQFPRVENALMKQRAMEGTLQYICPILAEVIEEGNQNGEFQTPYPLEAIQFLIAGIQTLMDERMITPDEEAMKRRIMSFIDIIFRVIGLSEAIDKEEVTNRIMSIFAN</sequence>
<dbReference type="EMBL" id="CP147247">
    <property type="protein sequence ID" value="WYJ91500.1"/>
    <property type="molecule type" value="Genomic_DNA"/>
</dbReference>
<dbReference type="InterPro" id="IPR049149">
    <property type="entry name" value="TetR/AcrR_C"/>
</dbReference>
<dbReference type="PANTHER" id="PTHR43479">
    <property type="entry name" value="ACREF/ENVCD OPERON REPRESSOR-RELATED"/>
    <property type="match status" value="1"/>
</dbReference>
<protein>
    <recommendedName>
        <fullName evidence="3">HTH tetR-type domain-containing protein</fullName>
    </recommendedName>
</protein>
<dbReference type="InterPro" id="IPR023772">
    <property type="entry name" value="DNA-bd_HTH_TetR-type_CS"/>
</dbReference>
<evidence type="ECO:0000256" key="1">
    <source>
        <dbReference type="ARBA" id="ARBA00023125"/>
    </source>
</evidence>
<dbReference type="InterPro" id="IPR036271">
    <property type="entry name" value="Tet_transcr_reg_TetR-rel_C_sf"/>
</dbReference>
<gene>
    <name evidence="5" type="ORF">A5888_003268</name>
    <name evidence="4" type="ORF">A5888_003564</name>
</gene>
<evidence type="ECO:0000313" key="4">
    <source>
        <dbReference type="EMBL" id="OTP11465.1"/>
    </source>
</evidence>
<dbReference type="InterPro" id="IPR050624">
    <property type="entry name" value="HTH-type_Tx_Regulator"/>
</dbReference>
<accession>A0A242K1L6</accession>
<evidence type="ECO:0000313" key="5">
    <source>
        <dbReference type="EMBL" id="WYJ91500.1"/>
    </source>
</evidence>
<dbReference type="Gene3D" id="1.10.357.10">
    <property type="entry name" value="Tetracycline Repressor, domain 2"/>
    <property type="match status" value="1"/>
</dbReference>
<dbReference type="Pfam" id="PF21303">
    <property type="entry name" value="TetR_C_39"/>
    <property type="match status" value="1"/>
</dbReference>
<reference evidence="5" key="3">
    <citation type="submission" date="2024-03" db="EMBL/GenBank/DDBJ databases">
        <title>The Genome Sequence of Enterococcus sp. DIV0242b.</title>
        <authorList>
            <consortium name="The Broad Institute Genomics Platform"/>
            <consortium name="The Broad Institute Microbial Omics Core"/>
            <consortium name="The Broad Institute Genomic Center for Infectious Diseases"/>
            <person name="Earl A."/>
            <person name="Manson A."/>
            <person name="Gilmore M."/>
            <person name="Schwartman J."/>
            <person name="Shea T."/>
            <person name="Abouelleil A."/>
            <person name="Cao P."/>
            <person name="Chapman S."/>
            <person name="Cusick C."/>
            <person name="Young S."/>
            <person name="Neafsey D."/>
            <person name="Nusbaum C."/>
            <person name="Birren B."/>
        </authorList>
    </citation>
    <scope>NUCLEOTIDE SEQUENCE</scope>
    <source>
        <strain evidence="5">9E7_DIV0242</strain>
    </source>
</reference>
<name>A0A242K1L6_9ENTE</name>
<dbReference type="PROSITE" id="PS50977">
    <property type="entry name" value="HTH_TETR_2"/>
    <property type="match status" value="1"/>
</dbReference>
<organism evidence="4">
    <name type="scientific">Candidatus Enterococcus clewellii</name>
    <dbReference type="NCBI Taxonomy" id="1834193"/>
    <lineage>
        <taxon>Bacteria</taxon>
        <taxon>Bacillati</taxon>
        <taxon>Bacillota</taxon>
        <taxon>Bacilli</taxon>
        <taxon>Lactobacillales</taxon>
        <taxon>Enterococcaceae</taxon>
        <taxon>Enterococcus</taxon>
    </lineage>
</organism>
<dbReference type="PANTHER" id="PTHR43479:SF11">
    <property type="entry name" value="ACREF_ENVCD OPERON REPRESSOR-RELATED"/>
    <property type="match status" value="1"/>
</dbReference>
<dbReference type="PROSITE" id="PS01081">
    <property type="entry name" value="HTH_TETR_1"/>
    <property type="match status" value="1"/>
</dbReference>
<dbReference type="Proteomes" id="UP000195141">
    <property type="component" value="Chromosome"/>
</dbReference>
<feature type="DNA-binding region" description="H-T-H motif" evidence="2">
    <location>
        <begin position="31"/>
        <end position="50"/>
    </location>
</feature>
<dbReference type="RefSeq" id="WP_086350560.1">
    <property type="nucleotide sequence ID" value="NZ_CP147247.1"/>
</dbReference>
<reference evidence="5" key="2">
    <citation type="submission" date="2017-05" db="EMBL/GenBank/DDBJ databases">
        <authorList>
            <consortium name="The Broad Institute Genomics Platform"/>
            <consortium name="The Broad Institute Genomic Center for Infectious Diseases"/>
            <person name="Earl A."/>
            <person name="Manson A."/>
            <person name="Schwartman J."/>
            <person name="Gilmore M."/>
            <person name="Abouelleil A."/>
            <person name="Cao P."/>
            <person name="Chapman S."/>
            <person name="Cusick C."/>
            <person name="Shea T."/>
            <person name="Young S."/>
            <person name="Neafsey D."/>
            <person name="Nusbaum C."/>
            <person name="Birren B."/>
        </authorList>
    </citation>
    <scope>NUCLEOTIDE SEQUENCE</scope>
    <source>
        <strain evidence="5">9E7_DIV0242</strain>
    </source>
</reference>
<dbReference type="SUPFAM" id="SSF46689">
    <property type="entry name" value="Homeodomain-like"/>
    <property type="match status" value="1"/>
</dbReference>
<dbReference type="SUPFAM" id="SSF48498">
    <property type="entry name" value="Tetracyclin repressor-like, C-terminal domain"/>
    <property type="match status" value="1"/>
</dbReference>
<dbReference type="Pfam" id="PF00440">
    <property type="entry name" value="TetR_N"/>
    <property type="match status" value="1"/>
</dbReference>
<feature type="domain" description="HTH tetR-type" evidence="3">
    <location>
        <begin position="8"/>
        <end position="68"/>
    </location>
</feature>
<evidence type="ECO:0000259" key="3">
    <source>
        <dbReference type="PROSITE" id="PS50977"/>
    </source>
</evidence>
<dbReference type="InterPro" id="IPR001647">
    <property type="entry name" value="HTH_TetR"/>
</dbReference>
<keyword evidence="1 2" id="KW-0238">DNA-binding</keyword>
<dbReference type="AlphaFoldDB" id="A0A242K1L6"/>
<dbReference type="InterPro" id="IPR009057">
    <property type="entry name" value="Homeodomain-like_sf"/>
</dbReference>
<reference evidence="4" key="1">
    <citation type="submission" date="2017-05" db="EMBL/GenBank/DDBJ databases">
        <title>The Genome Sequence of Enterococcus sp. 9E7_DIV0242.</title>
        <authorList>
            <consortium name="The Broad Institute Genomics Platform"/>
            <consortium name="The Broad Institute Genomic Center for Infectious Diseases"/>
            <person name="Earl A."/>
            <person name="Manson A."/>
            <person name="Schwartman J."/>
            <person name="Gilmore M."/>
            <person name="Abouelleil A."/>
            <person name="Cao P."/>
            <person name="Chapman S."/>
            <person name="Cusick C."/>
            <person name="Shea T."/>
            <person name="Young S."/>
            <person name="Neafsey D."/>
            <person name="Nusbaum C."/>
            <person name="Birren B."/>
        </authorList>
    </citation>
    <scope>NUCLEOTIDE SEQUENCE [LARGE SCALE GENOMIC DNA]</scope>
    <source>
        <strain evidence="4">9E7_DIV0242</strain>
    </source>
</reference>
<dbReference type="GO" id="GO:0003677">
    <property type="term" value="F:DNA binding"/>
    <property type="evidence" value="ECO:0007669"/>
    <property type="project" value="UniProtKB-UniRule"/>
</dbReference>
<dbReference type="PRINTS" id="PR00455">
    <property type="entry name" value="HTHTETR"/>
</dbReference>
<dbReference type="EMBL" id="NGMM01000007">
    <property type="protein sequence ID" value="OTP11465.1"/>
    <property type="molecule type" value="Genomic_DNA"/>
</dbReference>
<keyword evidence="6" id="KW-1185">Reference proteome</keyword>
<evidence type="ECO:0000313" key="6">
    <source>
        <dbReference type="Proteomes" id="UP000195141"/>
    </source>
</evidence>
<proteinExistence type="predicted"/>
<evidence type="ECO:0000256" key="2">
    <source>
        <dbReference type="PROSITE-ProRule" id="PRU00335"/>
    </source>
</evidence>
<dbReference type="OrthoDB" id="9814200at2"/>